<dbReference type="CDD" id="cd06530">
    <property type="entry name" value="S26_SPase_I"/>
    <property type="match status" value="1"/>
</dbReference>
<comment type="similarity">
    <text evidence="3 7">Belongs to the peptidase S26 family.</text>
</comment>
<keyword evidence="10" id="KW-1185">Reference proteome</keyword>
<protein>
    <recommendedName>
        <fullName evidence="4 7">Signal peptidase I</fullName>
        <ecNumber evidence="4 7">3.4.21.89</ecNumber>
    </recommendedName>
</protein>
<dbReference type="NCBIfam" id="TIGR02227">
    <property type="entry name" value="sigpep_I_bact"/>
    <property type="match status" value="1"/>
</dbReference>
<keyword evidence="5 7" id="KW-0378">Hydrolase</keyword>
<feature type="transmembrane region" description="Helical" evidence="7">
    <location>
        <begin position="7"/>
        <end position="29"/>
    </location>
</feature>
<dbReference type="InterPro" id="IPR019533">
    <property type="entry name" value="Peptidase_S26"/>
</dbReference>
<evidence type="ECO:0000259" key="8">
    <source>
        <dbReference type="Pfam" id="PF10502"/>
    </source>
</evidence>
<dbReference type="OrthoDB" id="9802919at2"/>
<dbReference type="EC" id="3.4.21.89" evidence="4 7"/>
<dbReference type="PANTHER" id="PTHR43390:SF1">
    <property type="entry name" value="CHLOROPLAST PROCESSING PEPTIDASE"/>
    <property type="match status" value="1"/>
</dbReference>
<evidence type="ECO:0000256" key="4">
    <source>
        <dbReference type="ARBA" id="ARBA00013208"/>
    </source>
</evidence>
<dbReference type="InterPro" id="IPR019758">
    <property type="entry name" value="Pept_S26A_signal_pept_1_CS"/>
</dbReference>
<dbReference type="AlphaFoldDB" id="A0A6C2C5B3"/>
<evidence type="ECO:0000256" key="7">
    <source>
        <dbReference type="RuleBase" id="RU362042"/>
    </source>
</evidence>
<comment type="catalytic activity">
    <reaction evidence="1 7">
        <text>Cleavage of hydrophobic, N-terminal signal or leader sequences from secreted and periplasmic proteins.</text>
        <dbReference type="EC" id="3.4.21.89"/>
    </reaction>
</comment>
<feature type="active site" evidence="6">
    <location>
        <position position="82"/>
    </location>
</feature>
<comment type="subcellular location">
    <subcellularLocation>
        <location evidence="2">Cell membrane</location>
        <topology evidence="2">Single-pass type II membrane protein</topology>
    </subcellularLocation>
    <subcellularLocation>
        <location evidence="7">Membrane</location>
        <topology evidence="7">Single-pass type II membrane protein</topology>
    </subcellularLocation>
</comment>
<dbReference type="GO" id="GO:0006465">
    <property type="term" value="P:signal peptide processing"/>
    <property type="evidence" value="ECO:0007669"/>
    <property type="project" value="InterPro"/>
</dbReference>
<dbReference type="InterPro" id="IPR036286">
    <property type="entry name" value="LexA/Signal_pep-like_sf"/>
</dbReference>
<sequence>MKALREIMSWIIPIVLGIAVAFAIKTYWFRFVRIDGTSMEPNLKNNEWVMVYNNDKIKRGSVIVFDAYGQDPEATAKKEYVKRVIGMPGDTVSAENGVIKVNNKVVDQSYIPDSEQKATNIVNNVGNWSSLAALGSKMDWQRKISVTVPKGQYFVLGDHRSVSNDSRYWGFVTKDSVMGVVKVPFWGSKSAQTNINDQSKNFFSSATN</sequence>
<dbReference type="GO" id="GO:0005886">
    <property type="term" value="C:plasma membrane"/>
    <property type="evidence" value="ECO:0007669"/>
    <property type="project" value="UniProtKB-SubCell"/>
</dbReference>
<evidence type="ECO:0000256" key="2">
    <source>
        <dbReference type="ARBA" id="ARBA00004401"/>
    </source>
</evidence>
<dbReference type="GO" id="GO:0004252">
    <property type="term" value="F:serine-type endopeptidase activity"/>
    <property type="evidence" value="ECO:0007669"/>
    <property type="project" value="InterPro"/>
</dbReference>
<dbReference type="GO" id="GO:0009003">
    <property type="term" value="F:signal peptidase activity"/>
    <property type="evidence" value="ECO:0007669"/>
    <property type="project" value="UniProtKB-EC"/>
</dbReference>
<keyword evidence="7" id="KW-0645">Protease</keyword>
<dbReference type="EMBL" id="SDGZ01000015">
    <property type="protein sequence ID" value="TYC49104.1"/>
    <property type="molecule type" value="Genomic_DNA"/>
</dbReference>
<evidence type="ECO:0000256" key="5">
    <source>
        <dbReference type="ARBA" id="ARBA00022801"/>
    </source>
</evidence>
<comment type="caution">
    <text evidence="9">The sequence shown here is derived from an EMBL/GenBank/DDBJ whole genome shotgun (WGS) entry which is preliminary data.</text>
</comment>
<dbReference type="InterPro" id="IPR000223">
    <property type="entry name" value="Pept_S26A_signal_pept_1"/>
</dbReference>
<dbReference type="RefSeq" id="WP_148622966.1">
    <property type="nucleotide sequence ID" value="NZ_SDGZ01000015.1"/>
</dbReference>
<feature type="domain" description="Peptidase S26" evidence="8">
    <location>
        <begin position="8"/>
        <end position="186"/>
    </location>
</feature>
<evidence type="ECO:0000256" key="3">
    <source>
        <dbReference type="ARBA" id="ARBA00009370"/>
    </source>
</evidence>
<feature type="active site" evidence="6">
    <location>
        <position position="38"/>
    </location>
</feature>
<evidence type="ECO:0000313" key="10">
    <source>
        <dbReference type="Proteomes" id="UP000371977"/>
    </source>
</evidence>
<keyword evidence="7" id="KW-0812">Transmembrane</keyword>
<accession>A0A6C2C5B3</accession>
<dbReference type="SUPFAM" id="SSF51306">
    <property type="entry name" value="LexA/Signal peptidase"/>
    <property type="match status" value="1"/>
</dbReference>
<gene>
    <name evidence="9" type="primary">lepB</name>
    <name evidence="9" type="ORF">ESZ50_07610</name>
</gene>
<dbReference type="Pfam" id="PF10502">
    <property type="entry name" value="Peptidase_S26"/>
    <property type="match status" value="1"/>
</dbReference>
<name>A0A6C2C5B3_9LACO</name>
<dbReference type="Proteomes" id="UP000371977">
    <property type="component" value="Unassembled WGS sequence"/>
</dbReference>
<dbReference type="Gene3D" id="2.10.109.10">
    <property type="entry name" value="Umud Fragment, subunit A"/>
    <property type="match status" value="1"/>
</dbReference>
<evidence type="ECO:0000256" key="6">
    <source>
        <dbReference type="PIRSR" id="PIRSR600223-1"/>
    </source>
</evidence>
<reference evidence="9 10" key="1">
    <citation type="submission" date="2019-01" db="EMBL/GenBank/DDBJ databases">
        <title>Weissella sp. nov., a novel lactic acid bacterium isolated from animal feces.</title>
        <authorList>
            <person name="Wang L.-T."/>
        </authorList>
    </citation>
    <scope>NUCLEOTIDE SEQUENCE [LARGE SCALE GENOMIC DNA]</scope>
    <source>
        <strain evidence="9 10">8H-2</strain>
    </source>
</reference>
<keyword evidence="7" id="KW-1133">Transmembrane helix</keyword>
<evidence type="ECO:0000256" key="1">
    <source>
        <dbReference type="ARBA" id="ARBA00000677"/>
    </source>
</evidence>
<dbReference type="PRINTS" id="PR00727">
    <property type="entry name" value="LEADERPTASE"/>
</dbReference>
<dbReference type="PROSITE" id="PS00761">
    <property type="entry name" value="SPASE_I_3"/>
    <property type="match status" value="1"/>
</dbReference>
<dbReference type="PANTHER" id="PTHR43390">
    <property type="entry name" value="SIGNAL PEPTIDASE I"/>
    <property type="match status" value="1"/>
</dbReference>
<keyword evidence="7" id="KW-0472">Membrane</keyword>
<evidence type="ECO:0000313" key="9">
    <source>
        <dbReference type="EMBL" id="TYC49104.1"/>
    </source>
</evidence>
<organism evidence="9 10">
    <name type="scientific">Weissella muntiaci</name>
    <dbReference type="NCBI Taxonomy" id="2508881"/>
    <lineage>
        <taxon>Bacteria</taxon>
        <taxon>Bacillati</taxon>
        <taxon>Bacillota</taxon>
        <taxon>Bacilli</taxon>
        <taxon>Lactobacillales</taxon>
        <taxon>Lactobacillaceae</taxon>
        <taxon>Weissella</taxon>
    </lineage>
</organism>
<proteinExistence type="inferred from homology"/>